<dbReference type="InterPro" id="IPR016187">
    <property type="entry name" value="CTDL_fold"/>
</dbReference>
<dbReference type="InterPro" id="IPR050111">
    <property type="entry name" value="C-type_lectin/snaclec_domain"/>
</dbReference>
<dbReference type="RefSeq" id="XP_019628122.1">
    <property type="nucleotide sequence ID" value="XM_019772563.1"/>
</dbReference>
<accession>A0A6P4ZAK0</accession>
<evidence type="ECO:0000259" key="1">
    <source>
        <dbReference type="PROSITE" id="PS50041"/>
    </source>
</evidence>
<sequence>MRDKVHWSEAKSRCANHGAILAAIKDAGENNFIKGLIKNAPEGKYPLVWLGLFKPTGQWMWTDRSRVGYSNWAPGEPNHRLIIKEDCGSMYFKTGKNWFGGRTRYQGQWNNAKCGHHYPYVCEKPM</sequence>
<dbReference type="Gene3D" id="3.10.100.10">
    <property type="entry name" value="Mannose-Binding Protein A, subunit A"/>
    <property type="match status" value="1"/>
</dbReference>
<dbReference type="PANTHER" id="PTHR22803">
    <property type="entry name" value="MANNOSE, PHOSPHOLIPASE, LECTIN RECEPTOR RELATED"/>
    <property type="match status" value="1"/>
</dbReference>
<dbReference type="OrthoDB" id="418245at2759"/>
<dbReference type="Proteomes" id="UP000515135">
    <property type="component" value="Unplaced"/>
</dbReference>
<reference evidence="3" key="1">
    <citation type="submission" date="2025-08" db="UniProtKB">
        <authorList>
            <consortium name="RefSeq"/>
        </authorList>
    </citation>
    <scope>IDENTIFICATION</scope>
    <source>
        <tissue evidence="3">Gonad</tissue>
    </source>
</reference>
<gene>
    <name evidence="3" type="primary">LOC109472710</name>
</gene>
<dbReference type="GeneID" id="109472710"/>
<organism evidence="2 3">
    <name type="scientific">Branchiostoma belcheri</name>
    <name type="common">Amphioxus</name>
    <dbReference type="NCBI Taxonomy" id="7741"/>
    <lineage>
        <taxon>Eukaryota</taxon>
        <taxon>Metazoa</taxon>
        <taxon>Chordata</taxon>
        <taxon>Cephalochordata</taxon>
        <taxon>Leptocardii</taxon>
        <taxon>Amphioxiformes</taxon>
        <taxon>Branchiostomatidae</taxon>
        <taxon>Branchiostoma</taxon>
    </lineage>
</organism>
<protein>
    <submittedName>
        <fullName evidence="3">Perlucin-like protein</fullName>
    </submittedName>
</protein>
<evidence type="ECO:0000313" key="2">
    <source>
        <dbReference type="Proteomes" id="UP000515135"/>
    </source>
</evidence>
<dbReference type="SMART" id="SM00034">
    <property type="entry name" value="CLECT"/>
    <property type="match status" value="1"/>
</dbReference>
<dbReference type="KEGG" id="bbel:109472710"/>
<dbReference type="CDD" id="cd00037">
    <property type="entry name" value="CLECT"/>
    <property type="match status" value="1"/>
</dbReference>
<proteinExistence type="predicted"/>
<dbReference type="InterPro" id="IPR016186">
    <property type="entry name" value="C-type_lectin-like/link_sf"/>
</dbReference>
<dbReference type="AlphaFoldDB" id="A0A6P4ZAK0"/>
<dbReference type="PROSITE" id="PS50041">
    <property type="entry name" value="C_TYPE_LECTIN_2"/>
    <property type="match status" value="1"/>
</dbReference>
<evidence type="ECO:0000313" key="3">
    <source>
        <dbReference type="RefSeq" id="XP_019628122.1"/>
    </source>
</evidence>
<keyword evidence="2" id="KW-1185">Reference proteome</keyword>
<dbReference type="InterPro" id="IPR001304">
    <property type="entry name" value="C-type_lectin-like"/>
</dbReference>
<name>A0A6P4ZAK0_BRABE</name>
<dbReference type="SUPFAM" id="SSF56436">
    <property type="entry name" value="C-type lectin-like"/>
    <property type="match status" value="1"/>
</dbReference>
<dbReference type="Pfam" id="PF00059">
    <property type="entry name" value="Lectin_C"/>
    <property type="match status" value="1"/>
</dbReference>
<feature type="domain" description="C-type lectin" evidence="1">
    <location>
        <begin position="1"/>
        <end position="123"/>
    </location>
</feature>